<evidence type="ECO:0000256" key="2">
    <source>
        <dbReference type="SAM" id="Phobius"/>
    </source>
</evidence>
<gene>
    <name evidence="4" type="ORF">UFOPK3914_01924</name>
</gene>
<protein>
    <submittedName>
        <fullName evidence="4">Unannotated protein</fullName>
    </submittedName>
</protein>
<keyword evidence="2" id="KW-1133">Transmembrane helix</keyword>
<reference evidence="4" key="1">
    <citation type="submission" date="2020-05" db="EMBL/GenBank/DDBJ databases">
        <authorList>
            <person name="Chiriac C."/>
            <person name="Salcher M."/>
            <person name="Ghai R."/>
            <person name="Kavagutti S V."/>
        </authorList>
    </citation>
    <scope>NUCLEOTIDE SEQUENCE</scope>
</reference>
<dbReference type="InterPro" id="IPR005543">
    <property type="entry name" value="PASTA_dom"/>
</dbReference>
<feature type="region of interest" description="Disordered" evidence="1">
    <location>
        <begin position="232"/>
        <end position="255"/>
    </location>
</feature>
<feature type="domain" description="PASTA" evidence="3">
    <location>
        <begin position="63"/>
        <end position="129"/>
    </location>
</feature>
<keyword evidence="2" id="KW-0472">Membrane</keyword>
<dbReference type="AlphaFoldDB" id="A0A6J7NVU9"/>
<dbReference type="PROSITE" id="PS51178">
    <property type="entry name" value="PASTA"/>
    <property type="match status" value="4"/>
</dbReference>
<dbReference type="EMBL" id="CAFBOG010000252">
    <property type="protein sequence ID" value="CAB4997137.1"/>
    <property type="molecule type" value="Genomic_DNA"/>
</dbReference>
<dbReference type="Gene3D" id="3.30.10.20">
    <property type="match status" value="4"/>
</dbReference>
<sequence length="359" mass="36570">MAEVVEDQGDSPERITEIGDLEQIDTAVHPVAIAVGLAAVVILLMLTIFAFSASLKSGSSSAQVDQVTVPRMAGRSLAEAQAELERMGLVVEAEYNSNEVIPADTVIGQDPVAGSRLEVGEQIVLRVSDGLAGVDLPDFAGMNGPEALKVLKTIGLLGEVEDVFDEQVVPGLIVGSVPAGGTRAAPGSTVKLRVSQGPEPRTVPEIVGRPVGEAIVELARTEFTVGEISRQFSPDQAPGTVLSSDPAPAAKAPRDQPVNLVVASAEQQTVVPDLVGLRSSSASKVAKAAGMTTAVTNLALVAGDPRVGLVISQTPIANTPSAAGTPIQITVGILLPSTTTTIAGASTTTSQSPTTTTPG</sequence>
<proteinExistence type="predicted"/>
<evidence type="ECO:0000259" key="3">
    <source>
        <dbReference type="PROSITE" id="PS51178"/>
    </source>
</evidence>
<evidence type="ECO:0000256" key="1">
    <source>
        <dbReference type="SAM" id="MobiDB-lite"/>
    </source>
</evidence>
<dbReference type="Pfam" id="PF03793">
    <property type="entry name" value="PASTA"/>
    <property type="match status" value="4"/>
</dbReference>
<feature type="transmembrane region" description="Helical" evidence="2">
    <location>
        <begin position="31"/>
        <end position="51"/>
    </location>
</feature>
<keyword evidence="2" id="KW-0812">Transmembrane</keyword>
<name>A0A6J7NVU9_9ZZZZ</name>
<feature type="domain" description="PASTA" evidence="3">
    <location>
        <begin position="197"/>
        <end position="264"/>
    </location>
</feature>
<organism evidence="4">
    <name type="scientific">freshwater metagenome</name>
    <dbReference type="NCBI Taxonomy" id="449393"/>
    <lineage>
        <taxon>unclassified sequences</taxon>
        <taxon>metagenomes</taxon>
        <taxon>ecological metagenomes</taxon>
    </lineage>
</organism>
<evidence type="ECO:0000313" key="4">
    <source>
        <dbReference type="EMBL" id="CAB4997137.1"/>
    </source>
</evidence>
<dbReference type="SMART" id="SM00740">
    <property type="entry name" value="PASTA"/>
    <property type="match status" value="4"/>
</dbReference>
<dbReference type="CDD" id="cd06577">
    <property type="entry name" value="PASTA_pknB"/>
    <property type="match status" value="4"/>
</dbReference>
<accession>A0A6J7NVU9</accession>
<feature type="domain" description="PASTA" evidence="3">
    <location>
        <begin position="130"/>
        <end position="196"/>
    </location>
</feature>
<feature type="domain" description="PASTA" evidence="3">
    <location>
        <begin position="265"/>
        <end position="333"/>
    </location>
</feature>